<dbReference type="PROSITE" id="PS51898">
    <property type="entry name" value="TYR_RECOMBINASE"/>
    <property type="match status" value="1"/>
</dbReference>
<dbReference type="EMBL" id="CAJZAF010000039">
    <property type="protein sequence ID" value="CAG9184807.1"/>
    <property type="molecule type" value="Genomic_DNA"/>
</dbReference>
<reference evidence="3 4" key="1">
    <citation type="submission" date="2021-08" db="EMBL/GenBank/DDBJ databases">
        <authorList>
            <person name="Peeters C."/>
        </authorList>
    </citation>
    <scope>NUCLEOTIDE SEQUENCE [LARGE SCALE GENOMIC DNA]</scope>
    <source>
        <strain evidence="3 4">LMG 23994</strain>
    </source>
</reference>
<dbReference type="Pfam" id="PF00589">
    <property type="entry name" value="Phage_integrase"/>
    <property type="match status" value="1"/>
</dbReference>
<evidence type="ECO:0000313" key="3">
    <source>
        <dbReference type="EMBL" id="CAG9184807.1"/>
    </source>
</evidence>
<keyword evidence="4" id="KW-1185">Reference proteome</keyword>
<keyword evidence="1" id="KW-0233">DNA recombination</keyword>
<dbReference type="RefSeq" id="WP_224008438.1">
    <property type="nucleotide sequence ID" value="NZ_CAJZAF010000039.1"/>
</dbReference>
<dbReference type="InterPro" id="IPR002104">
    <property type="entry name" value="Integrase_catalytic"/>
</dbReference>
<dbReference type="Gene3D" id="1.10.443.10">
    <property type="entry name" value="Intergrase catalytic core"/>
    <property type="match status" value="1"/>
</dbReference>
<proteinExistence type="predicted"/>
<dbReference type="CDD" id="cd00397">
    <property type="entry name" value="DNA_BRE_C"/>
    <property type="match status" value="1"/>
</dbReference>
<feature type="domain" description="Tyr recombinase" evidence="2">
    <location>
        <begin position="130"/>
        <end position="340"/>
    </location>
</feature>
<protein>
    <submittedName>
        <fullName evidence="3">Tyrosine recombinase XerC</fullName>
    </submittedName>
</protein>
<dbReference type="InterPro" id="IPR013762">
    <property type="entry name" value="Integrase-like_cat_sf"/>
</dbReference>
<dbReference type="Proteomes" id="UP000701702">
    <property type="component" value="Unassembled WGS sequence"/>
</dbReference>
<name>A0ABM8XWM5_9BURK</name>
<evidence type="ECO:0000259" key="2">
    <source>
        <dbReference type="PROSITE" id="PS51898"/>
    </source>
</evidence>
<sequence length="342" mass="37225">MTTQHSESSSADGPQAALFDADLASWHSHPERAFDGWLARNGFRHGTSVVYRAMWGKLLRWSAERGLAPLSWSASQIGEFLDEQDLHKSHRYRYARLIERIYNHLARLQDGLHNPASQAVRAHLAEGENDPTAFLLPGERDLLIARVLGPAGEAAADGAGVSPTEWKRARDTALVAVLLGAGLKVGEVRALRTMAIDSSRTGRVMLRMAKPQSGRTYETPLFAFAHRPLMAWLALREASGTLGDLVFPAMPSGRPLHAASVYRRVELLLDEAGVLSARSERASPQTLRNTCGAMHFEAGASPAMVAQWLGMRDFESGWRLRAAHEAWVARAGLLPASAAAGG</sequence>
<dbReference type="SUPFAM" id="SSF56349">
    <property type="entry name" value="DNA breaking-rejoining enzymes"/>
    <property type="match status" value="1"/>
</dbReference>
<evidence type="ECO:0000313" key="4">
    <source>
        <dbReference type="Proteomes" id="UP000701702"/>
    </source>
</evidence>
<evidence type="ECO:0000256" key="1">
    <source>
        <dbReference type="ARBA" id="ARBA00023172"/>
    </source>
</evidence>
<dbReference type="InterPro" id="IPR011010">
    <property type="entry name" value="DNA_brk_join_enz"/>
</dbReference>
<organism evidence="3 4">
    <name type="scientific">Cupriavidus pinatubonensis</name>
    <dbReference type="NCBI Taxonomy" id="248026"/>
    <lineage>
        <taxon>Bacteria</taxon>
        <taxon>Pseudomonadati</taxon>
        <taxon>Pseudomonadota</taxon>
        <taxon>Betaproteobacteria</taxon>
        <taxon>Burkholderiales</taxon>
        <taxon>Burkholderiaceae</taxon>
        <taxon>Cupriavidus</taxon>
    </lineage>
</organism>
<comment type="caution">
    <text evidence="3">The sequence shown here is derived from an EMBL/GenBank/DDBJ whole genome shotgun (WGS) entry which is preliminary data.</text>
</comment>
<accession>A0ABM8XWM5</accession>
<gene>
    <name evidence="3" type="primary">xerC_10</name>
    <name evidence="3" type="ORF">LMG23994_05513</name>
</gene>